<accession>A0A0B0PCX0</accession>
<gene>
    <name evidence="1" type="ORF">F383_30245</name>
</gene>
<dbReference type="EMBL" id="KN422780">
    <property type="protein sequence ID" value="KHG22772.1"/>
    <property type="molecule type" value="Genomic_DNA"/>
</dbReference>
<dbReference type="Proteomes" id="UP000032142">
    <property type="component" value="Unassembled WGS sequence"/>
</dbReference>
<protein>
    <submittedName>
        <fullName evidence="1">Uncharacterized protein</fullName>
    </submittedName>
</protein>
<organism evidence="1 2">
    <name type="scientific">Gossypium arboreum</name>
    <name type="common">Tree cotton</name>
    <name type="synonym">Gossypium nanking</name>
    <dbReference type="NCBI Taxonomy" id="29729"/>
    <lineage>
        <taxon>Eukaryota</taxon>
        <taxon>Viridiplantae</taxon>
        <taxon>Streptophyta</taxon>
        <taxon>Embryophyta</taxon>
        <taxon>Tracheophyta</taxon>
        <taxon>Spermatophyta</taxon>
        <taxon>Magnoliopsida</taxon>
        <taxon>eudicotyledons</taxon>
        <taxon>Gunneridae</taxon>
        <taxon>Pentapetalae</taxon>
        <taxon>rosids</taxon>
        <taxon>malvids</taxon>
        <taxon>Malvales</taxon>
        <taxon>Malvaceae</taxon>
        <taxon>Malvoideae</taxon>
        <taxon>Gossypium</taxon>
    </lineage>
</organism>
<name>A0A0B0PCX0_GOSAR</name>
<reference evidence="2" key="1">
    <citation type="submission" date="2014-09" db="EMBL/GenBank/DDBJ databases">
        <authorList>
            <person name="Mudge J."/>
            <person name="Ramaraj T."/>
            <person name="Lindquist I.E."/>
            <person name="Bharti A.K."/>
            <person name="Sundararajan A."/>
            <person name="Cameron C.T."/>
            <person name="Woodward J.E."/>
            <person name="May G.D."/>
            <person name="Brubaker C."/>
            <person name="Broadhvest J."/>
            <person name="Wilkins T.A."/>
        </authorList>
    </citation>
    <scope>NUCLEOTIDE SEQUENCE</scope>
    <source>
        <strain evidence="2">cv. AKA8401</strain>
    </source>
</reference>
<proteinExistence type="predicted"/>
<dbReference type="AlphaFoldDB" id="A0A0B0PCX0"/>
<evidence type="ECO:0000313" key="1">
    <source>
        <dbReference type="EMBL" id="KHG22772.1"/>
    </source>
</evidence>
<keyword evidence="2" id="KW-1185">Reference proteome</keyword>
<evidence type="ECO:0000313" key="2">
    <source>
        <dbReference type="Proteomes" id="UP000032142"/>
    </source>
</evidence>
<sequence length="30" mass="3780">MCFELIFIVYMILNSDEWLLELNMRNPRKF</sequence>